<dbReference type="Proteomes" id="UP000601435">
    <property type="component" value="Unassembled WGS sequence"/>
</dbReference>
<evidence type="ECO:0000313" key="2">
    <source>
        <dbReference type="EMBL" id="CAE7853699.1"/>
    </source>
</evidence>
<organism evidence="2 3">
    <name type="scientific">Symbiodinium necroappetens</name>
    <dbReference type="NCBI Taxonomy" id="1628268"/>
    <lineage>
        <taxon>Eukaryota</taxon>
        <taxon>Sar</taxon>
        <taxon>Alveolata</taxon>
        <taxon>Dinophyceae</taxon>
        <taxon>Suessiales</taxon>
        <taxon>Symbiodiniaceae</taxon>
        <taxon>Symbiodinium</taxon>
    </lineage>
</organism>
<dbReference type="EMBL" id="CAJNJA010054675">
    <property type="protein sequence ID" value="CAE7853699.1"/>
    <property type="molecule type" value="Genomic_DNA"/>
</dbReference>
<keyword evidence="3" id="KW-1185">Reference proteome</keyword>
<gene>
    <name evidence="2" type="ORF">SNEC2469_LOCUS26661</name>
</gene>
<feature type="region of interest" description="Disordered" evidence="1">
    <location>
        <begin position="449"/>
        <end position="470"/>
    </location>
</feature>
<feature type="compositionally biased region" description="Low complexity" evidence="1">
    <location>
        <begin position="605"/>
        <end position="614"/>
    </location>
</feature>
<reference evidence="2" key="1">
    <citation type="submission" date="2021-02" db="EMBL/GenBank/DDBJ databases">
        <authorList>
            <person name="Dougan E. K."/>
            <person name="Rhodes N."/>
            <person name="Thang M."/>
            <person name="Chan C."/>
        </authorList>
    </citation>
    <scope>NUCLEOTIDE SEQUENCE</scope>
</reference>
<feature type="compositionally biased region" description="Low complexity" evidence="1">
    <location>
        <begin position="554"/>
        <end position="585"/>
    </location>
</feature>
<dbReference type="OrthoDB" id="437384at2759"/>
<evidence type="ECO:0000313" key="3">
    <source>
        <dbReference type="Proteomes" id="UP000601435"/>
    </source>
</evidence>
<feature type="region of interest" description="Disordered" evidence="1">
    <location>
        <begin position="299"/>
        <end position="321"/>
    </location>
</feature>
<name>A0A813A570_9DINO</name>
<sequence>MPSPSTWHLHLLNAPKVPTSAADSHLGPETIDDYFEDRWPHRYEDFSEVSFEDFAVRKAPARLGQQWALLRPADAWLHRPALGAFLQELQRSGLEVGSVAFTFVKGGALDLRPGLVLSPEALQALYYSPGGVEQLTMAGLQERSIRIVHSPLLVPELVALPRSLTGYLSEGALSGVWAIGEVNDESMREDLEIKAADRRFFAGLLQENFEDLPVDACSDEALQEARRWQRFLHNDDEHIKVVRGFQSGRREFRTLHAMYRSSNEANPLSLRLPASDLGVGNASSRSTKSMHAISEEVPTISPTTASPQDGDCIESPGSQDVSKATKDLGDEGVLAAHMRIPLSARSTGTRGGLEEDEGIPATLKFNSMMTDLSYDETVQPMHSMPNLTYWQGRRNSGIKLGRGDDEDLEDAMMMTHYPSILTDGGDEGWFSTPQRPAATGGMQHLQVTGARGGRRNSNGRLAKGPADSDEDEELMFAKHASIVTDNGDEEPFAKHSSLVTDYGEEDGGRVGRMPTHLVQAAKIFQDACAASSTQAAPAGDAVGRGHRRGEESSEASPTSAASPASRTPMTINIQAGPGFPAQPWQGGQGPANPAPGPGPGGPQGGLLSQPQFGPAPSRPMHPQTAGGGAGGGGGGFPSQGTLLNLVTQAAEAAARRDASAWSAPLFGREEQQIPGMQHALDPAQRAAWQGASPYMFVPPNFPSTSPFERPGPGFLSSPCGVGGNPLAGLLGPQFALLVFALCFFVHS</sequence>
<dbReference type="AlphaFoldDB" id="A0A813A570"/>
<feature type="compositionally biased region" description="Gly residues" evidence="1">
    <location>
        <begin position="625"/>
        <end position="636"/>
    </location>
</feature>
<proteinExistence type="predicted"/>
<protein>
    <submittedName>
        <fullName evidence="2">Uncharacterized protein</fullName>
    </submittedName>
</protein>
<accession>A0A813A570</accession>
<feature type="region of interest" description="Disordered" evidence="1">
    <location>
        <begin position="534"/>
        <end position="636"/>
    </location>
</feature>
<comment type="caution">
    <text evidence="2">The sequence shown here is derived from an EMBL/GenBank/DDBJ whole genome shotgun (WGS) entry which is preliminary data.</text>
</comment>
<evidence type="ECO:0000256" key="1">
    <source>
        <dbReference type="SAM" id="MobiDB-lite"/>
    </source>
</evidence>